<dbReference type="InterPro" id="IPR050766">
    <property type="entry name" value="Bact_Lucif_Oxidored"/>
</dbReference>
<protein>
    <submittedName>
        <fullName evidence="3">Flavin-dependent trigonelline monooxygenase, oxygenase component</fullName>
        <ecNumber evidence="3">1.14.14.-</ecNumber>
    </submittedName>
</protein>
<dbReference type="EC" id="1.14.14.-" evidence="3"/>
<dbReference type="InterPro" id="IPR011251">
    <property type="entry name" value="Luciferase-like_dom"/>
</dbReference>
<gene>
    <name evidence="3" type="primary">tgnB</name>
    <name evidence="3" type="ORF">PAECIP111802_00902</name>
</gene>
<dbReference type="Proteomes" id="UP000730618">
    <property type="component" value="Unassembled WGS sequence"/>
</dbReference>
<evidence type="ECO:0000259" key="2">
    <source>
        <dbReference type="Pfam" id="PF00296"/>
    </source>
</evidence>
<name>A0ABN7TGY9_9BACL</name>
<dbReference type="GO" id="GO:0004497">
    <property type="term" value="F:monooxygenase activity"/>
    <property type="evidence" value="ECO:0007669"/>
    <property type="project" value="UniProtKB-KW"/>
</dbReference>
<organism evidence="3 4">
    <name type="scientific">Paenibacillus allorhizosphaerae</name>
    <dbReference type="NCBI Taxonomy" id="2849866"/>
    <lineage>
        <taxon>Bacteria</taxon>
        <taxon>Bacillati</taxon>
        <taxon>Bacillota</taxon>
        <taxon>Bacilli</taxon>
        <taxon>Bacillales</taxon>
        <taxon>Paenibacillaceae</taxon>
        <taxon>Paenibacillus</taxon>
    </lineage>
</organism>
<evidence type="ECO:0000313" key="3">
    <source>
        <dbReference type="EMBL" id="CAG7623079.1"/>
    </source>
</evidence>
<sequence>MKLSVLDLVPVFDGADAETALEQAASLARAAERAGYHRYWVAEHHDMPRLACTSPEVLLAHIGARTETIRLGSGATLLPHYKPIKVAESFHMLSSLYPGRVDIGIGRAPGGSAHVMMALSGNFLENVRQLPQSIQALTAMIANEYIHDGECVTARPLPSIAPEVWMLGTNHKSAAYAAEFGTGFVFGQFMSDLDGAQVLASYRESFQPSRLCREPRTIVAIGVVCADSEEEAQFRAAQVRRWFQPEPDSSAPNVSPATSSSGAPEASSSPADQTYQGAALLPSNNDTPTLPSSPSKLLVGRPDQIKLRLEELARAYETDEFLIVTLVPDYEFRLQSYERLACAVLG</sequence>
<dbReference type="PANTHER" id="PTHR30137:SF20">
    <property type="entry name" value="N-ACETYL-S-ALKYLCYSTEINE MONOOXYGENASE"/>
    <property type="match status" value="1"/>
</dbReference>
<feature type="compositionally biased region" description="Polar residues" evidence="1">
    <location>
        <begin position="272"/>
        <end position="295"/>
    </location>
</feature>
<dbReference type="PANTHER" id="PTHR30137">
    <property type="entry name" value="LUCIFERASE-LIKE MONOOXYGENASE"/>
    <property type="match status" value="1"/>
</dbReference>
<feature type="domain" description="Luciferase-like" evidence="2">
    <location>
        <begin position="1"/>
        <end position="315"/>
    </location>
</feature>
<dbReference type="EMBL" id="CAJVCE010000002">
    <property type="protein sequence ID" value="CAG7623079.1"/>
    <property type="molecule type" value="Genomic_DNA"/>
</dbReference>
<evidence type="ECO:0000256" key="1">
    <source>
        <dbReference type="SAM" id="MobiDB-lite"/>
    </source>
</evidence>
<dbReference type="RefSeq" id="WP_218097259.1">
    <property type="nucleotide sequence ID" value="NZ_CAJVCE010000002.1"/>
</dbReference>
<dbReference type="NCBIfam" id="TIGR03558">
    <property type="entry name" value="oxido_grp_1"/>
    <property type="match status" value="1"/>
</dbReference>
<dbReference type="Pfam" id="PF00296">
    <property type="entry name" value="Bac_luciferase"/>
    <property type="match status" value="1"/>
</dbReference>
<keyword evidence="3" id="KW-0503">Monooxygenase</keyword>
<feature type="compositionally biased region" description="Low complexity" evidence="1">
    <location>
        <begin position="255"/>
        <end position="271"/>
    </location>
</feature>
<accession>A0ABN7TGY9</accession>
<comment type="caution">
    <text evidence="3">The sequence shown here is derived from an EMBL/GenBank/DDBJ whole genome shotgun (WGS) entry which is preliminary data.</text>
</comment>
<reference evidence="3 4" key="1">
    <citation type="submission" date="2021-06" db="EMBL/GenBank/DDBJ databases">
        <authorList>
            <person name="Criscuolo A."/>
        </authorList>
    </citation>
    <scope>NUCLEOTIDE SEQUENCE [LARGE SCALE GENOMIC DNA]</scope>
    <source>
        <strain evidence="4">CIP 111802</strain>
    </source>
</reference>
<keyword evidence="4" id="KW-1185">Reference proteome</keyword>
<evidence type="ECO:0000313" key="4">
    <source>
        <dbReference type="Proteomes" id="UP000730618"/>
    </source>
</evidence>
<keyword evidence="3" id="KW-0560">Oxidoreductase</keyword>
<feature type="region of interest" description="Disordered" evidence="1">
    <location>
        <begin position="245"/>
        <end position="297"/>
    </location>
</feature>
<dbReference type="InterPro" id="IPR019949">
    <property type="entry name" value="CmoO-like"/>
</dbReference>
<proteinExistence type="predicted"/>